<dbReference type="Gene3D" id="3.30.450.20">
    <property type="entry name" value="PAS domain"/>
    <property type="match status" value="1"/>
</dbReference>
<evidence type="ECO:0000313" key="7">
    <source>
        <dbReference type="Proteomes" id="UP000650466"/>
    </source>
</evidence>
<dbReference type="AlphaFoldDB" id="A0A926KJH9"/>
<gene>
    <name evidence="6" type="ORF">ICC18_01265</name>
</gene>
<comment type="caution">
    <text evidence="6">The sequence shown here is derived from an EMBL/GenBank/DDBJ whole genome shotgun (WGS) entry which is preliminary data.</text>
</comment>
<keyword evidence="4" id="KW-1133">Transmembrane helix</keyword>
<dbReference type="EMBL" id="JACVVD010000001">
    <property type="protein sequence ID" value="MBD0378750.1"/>
    <property type="molecule type" value="Genomic_DNA"/>
</dbReference>
<feature type="transmembrane region" description="Helical" evidence="4">
    <location>
        <begin position="18"/>
        <end position="40"/>
    </location>
</feature>
<dbReference type="PROSITE" id="PS01124">
    <property type="entry name" value="HTH_ARAC_FAMILY_2"/>
    <property type="match status" value="1"/>
</dbReference>
<dbReference type="PANTHER" id="PTHR43280:SF28">
    <property type="entry name" value="HTH-TYPE TRANSCRIPTIONAL ACTIVATOR RHAS"/>
    <property type="match status" value="1"/>
</dbReference>
<dbReference type="Proteomes" id="UP000650466">
    <property type="component" value="Unassembled WGS sequence"/>
</dbReference>
<dbReference type="InterPro" id="IPR009057">
    <property type="entry name" value="Homeodomain-like_sf"/>
</dbReference>
<keyword evidence="4" id="KW-0472">Membrane</keyword>
<sequence>MNQGGNIVLRSKRFRNNWILILIISSIPGLIFGGVIYWLAGDRLENELLQMHNKQIQQRAANINEQFSYLETSVVHWAFDPNFNYSLASLSLSRDFEIVRDITKTLNIMKGSNPLAKATELYLEGQSPVRFHPDYEALMDAAQIERYRQLLSNDNKVFWLERTLQPEFSSENIFTFAIKIPQTELNPYGVIVASLDTMKIANLLQTLTPYHDGSTFLLQENGVQLFSSSGKEQPSQLEEVLRHQVLASKAKSGSFLFDWNRTTYTVSFGTMSRINTEWTYVSASPISAITKPVVFISQLILTLSIAMLLLALVLSWLASKRIYSPIAQLVSMLTGNTAISALGKEQNDDFKLIEKEWLHLTRESMSLQNKLEQQLPHLKEGFLLQLVQGYLYSYSEQALLERMRNFGWSVDNQQYAVFYIHLSGFKKLEGRFSPGDEGLVTFAAANITMELATSRFEQAEVINFHDLSVGLLIFMPEGTEQREMLRTFSQELMQAIHHVLHMYVSVTIGSTSSSIVHVPSRFEEATLASSRRRYENRNLLIDLESPDENDKQPSEIHYPFALEREIIQSLRTGQKDEANQLIRIFLEELIERGAKVIDIHQGMLQLLGSILHAIRLAGLDPNRIFHSVNLYEQLMQIGDPQKIIAWFHNEVVSPCMMELESRSDAQVKKTVETAMVYLQNNYMKEISLDSCADYAGTNTVALSKAFKQVTGKNFIDYLTELRIEKAKELLRDTDLKINDIAEKAGYQPSYFNRIFKKQEGVTPSQYREFHRNE</sequence>
<evidence type="ECO:0000256" key="1">
    <source>
        <dbReference type="ARBA" id="ARBA00023015"/>
    </source>
</evidence>
<keyword evidence="2" id="KW-0238">DNA-binding</keyword>
<evidence type="ECO:0000256" key="4">
    <source>
        <dbReference type="SAM" id="Phobius"/>
    </source>
</evidence>
<keyword evidence="7" id="KW-1185">Reference proteome</keyword>
<dbReference type="SMART" id="SM00342">
    <property type="entry name" value="HTH_ARAC"/>
    <property type="match status" value="1"/>
</dbReference>
<evidence type="ECO:0000259" key="5">
    <source>
        <dbReference type="PROSITE" id="PS01124"/>
    </source>
</evidence>
<dbReference type="GO" id="GO:0003700">
    <property type="term" value="F:DNA-binding transcription factor activity"/>
    <property type="evidence" value="ECO:0007669"/>
    <property type="project" value="InterPro"/>
</dbReference>
<reference evidence="6" key="1">
    <citation type="submission" date="2020-09" db="EMBL/GenBank/DDBJ databases">
        <title>Draft Genome Sequence of Paenibacillus sp. WST5.</title>
        <authorList>
            <person name="Bao Z."/>
        </authorList>
    </citation>
    <scope>NUCLEOTIDE SEQUENCE</scope>
    <source>
        <strain evidence="6">WST5</strain>
    </source>
</reference>
<dbReference type="Gene3D" id="1.10.10.60">
    <property type="entry name" value="Homeodomain-like"/>
    <property type="match status" value="2"/>
</dbReference>
<feature type="domain" description="HTH araC/xylS-type" evidence="5">
    <location>
        <begin position="672"/>
        <end position="769"/>
    </location>
</feature>
<evidence type="ECO:0000256" key="3">
    <source>
        <dbReference type="ARBA" id="ARBA00023163"/>
    </source>
</evidence>
<organism evidence="6 7">
    <name type="scientific">Paenibacillus sedimenti</name>
    <dbReference type="NCBI Taxonomy" id="2770274"/>
    <lineage>
        <taxon>Bacteria</taxon>
        <taxon>Bacillati</taxon>
        <taxon>Bacillota</taxon>
        <taxon>Bacilli</taxon>
        <taxon>Bacillales</taxon>
        <taxon>Paenibacillaceae</taxon>
        <taxon>Paenibacillus</taxon>
    </lineage>
</organism>
<keyword evidence="3" id="KW-0804">Transcription</keyword>
<keyword evidence="4" id="KW-0812">Transmembrane</keyword>
<dbReference type="InterPro" id="IPR018060">
    <property type="entry name" value="HTH_AraC"/>
</dbReference>
<dbReference type="SUPFAM" id="SSF46689">
    <property type="entry name" value="Homeodomain-like"/>
    <property type="match status" value="2"/>
</dbReference>
<name>A0A926KJH9_9BACL</name>
<proteinExistence type="predicted"/>
<dbReference type="InterPro" id="IPR018062">
    <property type="entry name" value="HTH_AraC-typ_CS"/>
</dbReference>
<keyword evidence="1" id="KW-0805">Transcription regulation</keyword>
<dbReference type="PANTHER" id="PTHR43280">
    <property type="entry name" value="ARAC-FAMILY TRANSCRIPTIONAL REGULATOR"/>
    <property type="match status" value="1"/>
</dbReference>
<accession>A0A926KJH9</accession>
<evidence type="ECO:0000313" key="6">
    <source>
        <dbReference type="EMBL" id="MBD0378750.1"/>
    </source>
</evidence>
<dbReference type="GO" id="GO:0043565">
    <property type="term" value="F:sequence-specific DNA binding"/>
    <property type="evidence" value="ECO:0007669"/>
    <property type="project" value="InterPro"/>
</dbReference>
<protein>
    <submittedName>
        <fullName evidence="6">AraC family transcriptional regulator</fullName>
    </submittedName>
</protein>
<dbReference type="PROSITE" id="PS00041">
    <property type="entry name" value="HTH_ARAC_FAMILY_1"/>
    <property type="match status" value="1"/>
</dbReference>
<dbReference type="Pfam" id="PF12833">
    <property type="entry name" value="HTH_18"/>
    <property type="match status" value="1"/>
</dbReference>
<evidence type="ECO:0000256" key="2">
    <source>
        <dbReference type="ARBA" id="ARBA00023125"/>
    </source>
</evidence>